<reference evidence="2 3" key="1">
    <citation type="submission" date="2019-05" db="EMBL/GenBank/DDBJ databases">
        <title>Another draft genome of Portunus trituberculatus and its Hox gene families provides insights of decapod evolution.</title>
        <authorList>
            <person name="Jeong J.-H."/>
            <person name="Song I."/>
            <person name="Kim S."/>
            <person name="Choi T."/>
            <person name="Kim D."/>
            <person name="Ryu S."/>
            <person name="Kim W."/>
        </authorList>
    </citation>
    <scope>NUCLEOTIDE SEQUENCE [LARGE SCALE GENOMIC DNA]</scope>
    <source>
        <tissue evidence="2">Muscle</tissue>
    </source>
</reference>
<evidence type="ECO:0000313" key="2">
    <source>
        <dbReference type="EMBL" id="MPC61363.1"/>
    </source>
</evidence>
<accession>A0A5B7GUQ1</accession>
<evidence type="ECO:0000313" key="3">
    <source>
        <dbReference type="Proteomes" id="UP000324222"/>
    </source>
</evidence>
<sequence length="94" mass="10719">MDLDAVKLLLEANLRAFQSAIDVVIDQLKGRIQITEGIITDLIKSLEFSQSEIVDLKNQVKVLQNSNTEKQVEINSLKATIVELEQRVNYQEDY</sequence>
<organism evidence="2 3">
    <name type="scientific">Portunus trituberculatus</name>
    <name type="common">Swimming crab</name>
    <name type="synonym">Neptunus trituberculatus</name>
    <dbReference type="NCBI Taxonomy" id="210409"/>
    <lineage>
        <taxon>Eukaryota</taxon>
        <taxon>Metazoa</taxon>
        <taxon>Ecdysozoa</taxon>
        <taxon>Arthropoda</taxon>
        <taxon>Crustacea</taxon>
        <taxon>Multicrustacea</taxon>
        <taxon>Malacostraca</taxon>
        <taxon>Eumalacostraca</taxon>
        <taxon>Eucarida</taxon>
        <taxon>Decapoda</taxon>
        <taxon>Pleocyemata</taxon>
        <taxon>Brachyura</taxon>
        <taxon>Eubrachyura</taxon>
        <taxon>Portunoidea</taxon>
        <taxon>Portunidae</taxon>
        <taxon>Portuninae</taxon>
        <taxon>Portunus</taxon>
    </lineage>
</organism>
<dbReference type="AlphaFoldDB" id="A0A5B7GUQ1"/>
<feature type="coiled-coil region" evidence="1">
    <location>
        <begin position="39"/>
        <end position="87"/>
    </location>
</feature>
<keyword evidence="1" id="KW-0175">Coiled coil</keyword>
<protein>
    <submittedName>
        <fullName evidence="2">Uncharacterized protein</fullName>
    </submittedName>
</protein>
<evidence type="ECO:0000256" key="1">
    <source>
        <dbReference type="SAM" id="Coils"/>
    </source>
</evidence>
<proteinExistence type="predicted"/>
<keyword evidence="3" id="KW-1185">Reference proteome</keyword>
<dbReference type="EMBL" id="VSRR010018461">
    <property type="protein sequence ID" value="MPC61363.1"/>
    <property type="molecule type" value="Genomic_DNA"/>
</dbReference>
<comment type="caution">
    <text evidence="2">The sequence shown here is derived from an EMBL/GenBank/DDBJ whole genome shotgun (WGS) entry which is preliminary data.</text>
</comment>
<dbReference type="Gene3D" id="1.10.287.1490">
    <property type="match status" value="1"/>
</dbReference>
<name>A0A5B7GUQ1_PORTR</name>
<dbReference type="Proteomes" id="UP000324222">
    <property type="component" value="Unassembled WGS sequence"/>
</dbReference>
<gene>
    <name evidence="2" type="ORF">E2C01_055433</name>
</gene>